<keyword evidence="3" id="KW-1185">Reference proteome</keyword>
<comment type="caution">
    <text evidence="2">The sequence shown here is derived from an EMBL/GenBank/DDBJ whole genome shotgun (WGS) entry which is preliminary data.</text>
</comment>
<accession>A0A098YAE9</accession>
<gene>
    <name evidence="2" type="ORF">IN07_10910</name>
</gene>
<reference evidence="2 3" key="1">
    <citation type="submission" date="2014-07" db="EMBL/GenBank/DDBJ databases">
        <title>Biosystematic studies on Modestobacter strains isolated from extreme hyper-arid desert soil and from historic building.</title>
        <authorList>
            <person name="Bukarasam K."/>
            <person name="Bull A."/>
            <person name="Girard G."/>
            <person name="van Wezel G."/>
            <person name="Goodfellow M."/>
        </authorList>
    </citation>
    <scope>NUCLEOTIDE SEQUENCE [LARGE SCALE GENOMIC DNA]</scope>
    <source>
        <strain evidence="2 3">KNN45-2b</strain>
    </source>
</reference>
<feature type="domain" description="Alpha-L-glutamate ligase-related protein ATP-grasp" evidence="1">
    <location>
        <begin position="52"/>
        <end position="323"/>
    </location>
</feature>
<proteinExistence type="predicted"/>
<organism evidence="2 3">
    <name type="scientific">Modestobacter caceresii</name>
    <dbReference type="NCBI Taxonomy" id="1522368"/>
    <lineage>
        <taxon>Bacteria</taxon>
        <taxon>Bacillati</taxon>
        <taxon>Actinomycetota</taxon>
        <taxon>Actinomycetes</taxon>
        <taxon>Geodermatophilales</taxon>
        <taxon>Geodermatophilaceae</taxon>
        <taxon>Modestobacter</taxon>
    </lineage>
</organism>
<evidence type="ECO:0000313" key="2">
    <source>
        <dbReference type="EMBL" id="KGH46746.1"/>
    </source>
</evidence>
<dbReference type="InterPro" id="IPR039523">
    <property type="entry name" value="RimK-rel_E_lig_ATP-grasp"/>
</dbReference>
<dbReference type="Proteomes" id="UP000029713">
    <property type="component" value="Unassembled WGS sequence"/>
</dbReference>
<evidence type="ECO:0000259" key="1">
    <source>
        <dbReference type="Pfam" id="PF14397"/>
    </source>
</evidence>
<sequence length="377" mass="41017">MTLSRLQRNKLVWLWGYRPADITAYGFDDGRPAADAGRYLGSDWNRRFVQDVVNDPRNHVLTEHKWVFYRFADGFGLPVPPTIGFFDSVQGTTWDGERPLRTVPQVLAELDRVRPTGLVVKPAGGGQGAQITILDRIDHATGTATTRTGEETTLERVFAALDPGGERGVSGYVLQHAVRNHPELAQLAPTTTNTCRVLTTVATDGTAHVHAASIRLGRRGGMIDNWGSGGVSIPIDVATGVMGPGILKGVPGDLTEHPDTGERFAGRELPLWQETVELCRRAAVLFPGLRFLGWDVVIGPDGPMLLEGNVHWSLRGSQMLAADGWLADPDTRERVEGLGVPLPTGRVSRQVAAGVLARGRDRARRVARRVGRTLTSR</sequence>
<dbReference type="STRING" id="1522368.IN07_10910"/>
<dbReference type="Gene3D" id="3.30.470.20">
    <property type="entry name" value="ATP-grasp fold, B domain"/>
    <property type="match status" value="1"/>
</dbReference>
<name>A0A098YAE9_9ACTN</name>
<dbReference type="OrthoDB" id="2077809at2"/>
<dbReference type="EMBL" id="JPMX01000042">
    <property type="protein sequence ID" value="KGH46746.1"/>
    <property type="molecule type" value="Genomic_DNA"/>
</dbReference>
<dbReference type="RefSeq" id="WP_036335699.1">
    <property type="nucleotide sequence ID" value="NZ_JPMX01000042.1"/>
</dbReference>
<evidence type="ECO:0000313" key="3">
    <source>
        <dbReference type="Proteomes" id="UP000029713"/>
    </source>
</evidence>
<protein>
    <recommendedName>
        <fullName evidence="1">Alpha-L-glutamate ligase-related protein ATP-grasp domain-containing protein</fullName>
    </recommendedName>
</protein>
<dbReference type="Pfam" id="PF14397">
    <property type="entry name" value="ATPgrasp_ST"/>
    <property type="match status" value="1"/>
</dbReference>
<dbReference type="AlphaFoldDB" id="A0A098YAE9"/>
<dbReference type="SUPFAM" id="SSF56059">
    <property type="entry name" value="Glutathione synthetase ATP-binding domain-like"/>
    <property type="match status" value="1"/>
</dbReference>